<accession>A0A8S4GC96</accession>
<keyword evidence="2" id="KW-1185">Reference proteome</keyword>
<evidence type="ECO:0000313" key="2">
    <source>
        <dbReference type="Proteomes" id="UP000653454"/>
    </source>
</evidence>
<reference evidence="1" key="1">
    <citation type="submission" date="2020-11" db="EMBL/GenBank/DDBJ databases">
        <authorList>
            <person name="Whiteford S."/>
        </authorList>
    </citation>
    <scope>NUCLEOTIDE SEQUENCE</scope>
</reference>
<proteinExistence type="predicted"/>
<organism evidence="1 2">
    <name type="scientific">Plutella xylostella</name>
    <name type="common">Diamondback moth</name>
    <name type="synonym">Plutella maculipennis</name>
    <dbReference type="NCBI Taxonomy" id="51655"/>
    <lineage>
        <taxon>Eukaryota</taxon>
        <taxon>Metazoa</taxon>
        <taxon>Ecdysozoa</taxon>
        <taxon>Arthropoda</taxon>
        <taxon>Hexapoda</taxon>
        <taxon>Insecta</taxon>
        <taxon>Pterygota</taxon>
        <taxon>Neoptera</taxon>
        <taxon>Endopterygota</taxon>
        <taxon>Lepidoptera</taxon>
        <taxon>Glossata</taxon>
        <taxon>Ditrysia</taxon>
        <taxon>Yponomeutoidea</taxon>
        <taxon>Plutellidae</taxon>
        <taxon>Plutella</taxon>
    </lineage>
</organism>
<protein>
    <submittedName>
        <fullName evidence="1">(diamondback moth) hypothetical protein</fullName>
    </submittedName>
</protein>
<dbReference type="AlphaFoldDB" id="A0A8S4GC96"/>
<comment type="caution">
    <text evidence="1">The sequence shown here is derived from an EMBL/GenBank/DDBJ whole genome shotgun (WGS) entry which is preliminary data.</text>
</comment>
<dbReference type="Proteomes" id="UP000653454">
    <property type="component" value="Unassembled WGS sequence"/>
</dbReference>
<dbReference type="EMBL" id="CAJHNJ030000408">
    <property type="protein sequence ID" value="CAG9137769.1"/>
    <property type="molecule type" value="Genomic_DNA"/>
</dbReference>
<evidence type="ECO:0000313" key="1">
    <source>
        <dbReference type="EMBL" id="CAG9137769.1"/>
    </source>
</evidence>
<name>A0A8S4GC96_PLUXY</name>
<gene>
    <name evidence="1" type="ORF">PLXY2_LOCUS16021</name>
</gene>
<sequence length="169" mass="18633">MVQTSEKKKELQQWETSHPASLQARVFFFKCGIYKGKHNTLLHNSQPAAAAATNHVSLMSNIQSEVLLPTISVKLQAKNACRCFSEPRNIDILLGCDIMFQILLRERLPVIPGQLFLHNTQFGYIVAGTAPLNSEGCSSLPSNFCNFPIFSGIPPLPLGHASIMRRSPG</sequence>